<keyword evidence="2" id="KW-0067">ATP-binding</keyword>
<keyword evidence="1" id="KW-0547">Nucleotide-binding</keyword>
<dbReference type="Gene3D" id="3.40.50.300">
    <property type="entry name" value="P-loop containing nucleotide triphosphate hydrolases"/>
    <property type="match status" value="2"/>
</dbReference>
<name>A0A380MK24_9GAMM</name>
<dbReference type="InterPro" id="IPR018973">
    <property type="entry name" value="MZB"/>
</dbReference>
<dbReference type="OrthoDB" id="9815222at2"/>
<dbReference type="GO" id="GO:0003676">
    <property type="term" value="F:nucleic acid binding"/>
    <property type="evidence" value="ECO:0007669"/>
    <property type="project" value="InterPro"/>
</dbReference>
<dbReference type="InterPro" id="IPR001650">
    <property type="entry name" value="Helicase_C-like"/>
</dbReference>
<evidence type="ECO:0000313" key="6">
    <source>
        <dbReference type="Proteomes" id="UP000254575"/>
    </source>
</evidence>
<evidence type="ECO:0000313" key="5">
    <source>
        <dbReference type="EMBL" id="SUO92299.1"/>
    </source>
</evidence>
<dbReference type="SMART" id="SM00490">
    <property type="entry name" value="HELICc"/>
    <property type="match status" value="1"/>
</dbReference>
<dbReference type="InterPro" id="IPR027417">
    <property type="entry name" value="P-loop_NTPase"/>
</dbReference>
<keyword evidence="5" id="KW-0347">Helicase</keyword>
<keyword evidence="6" id="KW-1185">Reference proteome</keyword>
<keyword evidence="5" id="KW-0378">Hydrolase</keyword>
<dbReference type="Pfam" id="PF00270">
    <property type="entry name" value="DEAD"/>
    <property type="match status" value="1"/>
</dbReference>
<protein>
    <submittedName>
        <fullName evidence="5">ATP-dependent helicase</fullName>
    </submittedName>
</protein>
<evidence type="ECO:0000259" key="4">
    <source>
        <dbReference type="PROSITE" id="PS51194"/>
    </source>
</evidence>
<dbReference type="GO" id="GO:0036297">
    <property type="term" value="P:interstrand cross-link repair"/>
    <property type="evidence" value="ECO:0007669"/>
    <property type="project" value="TreeGrafter"/>
</dbReference>
<dbReference type="SUPFAM" id="SSF52540">
    <property type="entry name" value="P-loop containing nucleoside triphosphate hydrolases"/>
    <property type="match status" value="2"/>
</dbReference>
<dbReference type="SMART" id="SM00487">
    <property type="entry name" value="DEXDc"/>
    <property type="match status" value="1"/>
</dbReference>
<feature type="domain" description="Helicase C-terminal" evidence="4">
    <location>
        <begin position="985"/>
        <end position="1164"/>
    </location>
</feature>
<dbReference type="PANTHER" id="PTHR47957">
    <property type="entry name" value="ATP-DEPENDENT HELICASE HRQ1"/>
    <property type="match status" value="1"/>
</dbReference>
<dbReference type="Pfam" id="PF00271">
    <property type="entry name" value="Helicase_C"/>
    <property type="match status" value="1"/>
</dbReference>
<feature type="domain" description="Helicase ATP-binding" evidence="3">
    <location>
        <begin position="115"/>
        <end position="320"/>
    </location>
</feature>
<dbReference type="PROSITE" id="PS51192">
    <property type="entry name" value="HELICASE_ATP_BIND_1"/>
    <property type="match status" value="1"/>
</dbReference>
<evidence type="ECO:0000256" key="2">
    <source>
        <dbReference type="ARBA" id="ARBA00022840"/>
    </source>
</evidence>
<proteinExistence type="predicted"/>
<dbReference type="Proteomes" id="UP000254575">
    <property type="component" value="Unassembled WGS sequence"/>
</dbReference>
<dbReference type="EMBL" id="UHIA01000003">
    <property type="protein sequence ID" value="SUO92299.1"/>
    <property type="molecule type" value="Genomic_DNA"/>
</dbReference>
<dbReference type="RefSeq" id="WP_115217772.1">
    <property type="nucleotide sequence ID" value="NZ_UHIA01000003.1"/>
</dbReference>
<dbReference type="GO" id="GO:0005524">
    <property type="term" value="F:ATP binding"/>
    <property type="evidence" value="ECO:0007669"/>
    <property type="project" value="UniProtKB-KW"/>
</dbReference>
<dbReference type="GO" id="GO:0006289">
    <property type="term" value="P:nucleotide-excision repair"/>
    <property type="evidence" value="ECO:0007669"/>
    <property type="project" value="TreeGrafter"/>
</dbReference>
<organism evidence="5 6">
    <name type="scientific">Suttonella indologenes</name>
    <dbReference type="NCBI Taxonomy" id="13276"/>
    <lineage>
        <taxon>Bacteria</taxon>
        <taxon>Pseudomonadati</taxon>
        <taxon>Pseudomonadota</taxon>
        <taxon>Gammaproteobacteria</taxon>
        <taxon>Cardiobacteriales</taxon>
        <taxon>Cardiobacteriaceae</taxon>
        <taxon>Suttonella</taxon>
    </lineage>
</organism>
<accession>A0A380MK24</accession>
<gene>
    <name evidence="5" type="ORF">NCTC10717_00478</name>
</gene>
<dbReference type="PROSITE" id="PS51194">
    <property type="entry name" value="HELICASE_CTER"/>
    <property type="match status" value="1"/>
</dbReference>
<dbReference type="GO" id="GO:0043138">
    <property type="term" value="F:3'-5' DNA helicase activity"/>
    <property type="evidence" value="ECO:0007669"/>
    <property type="project" value="TreeGrafter"/>
</dbReference>
<dbReference type="InterPro" id="IPR011545">
    <property type="entry name" value="DEAD/DEAH_box_helicase_dom"/>
</dbReference>
<evidence type="ECO:0000256" key="1">
    <source>
        <dbReference type="ARBA" id="ARBA00022741"/>
    </source>
</evidence>
<dbReference type="InterPro" id="IPR014001">
    <property type="entry name" value="Helicase_ATP-bd"/>
</dbReference>
<reference evidence="5 6" key="1">
    <citation type="submission" date="2018-06" db="EMBL/GenBank/DDBJ databases">
        <authorList>
            <consortium name="Pathogen Informatics"/>
            <person name="Doyle S."/>
        </authorList>
    </citation>
    <scope>NUCLEOTIDE SEQUENCE [LARGE SCALE GENOMIC DNA]</scope>
    <source>
        <strain evidence="5 6">NCTC10717</strain>
    </source>
</reference>
<sequence length="1695" mass="192235">MNNQTTEHSLFALIKQSLLRLQESTLGVLEIRNQKILQHLRQEMSDELGHRNCFLADPVLEHTFGWETAEQTLQDLSSEGLLSPHLLEILANAEKTYAFPPETHPYRHQLKAWRHLLAPQAQSAIITSGTGSGKTECFMIPIIEDLLRQHQQQGRLVGVQALFLYPLNALINSQKERLDAWLSPLEGGIRYCLYNGNTREKAKTRDHDRPHEVLSREKLRQEPPPILMTNATMLEYMLVRQADAPIVQKSKENQSLRWIVLDEAHSYIGSQAAEIALLLRRVVQAFGKQSHEIRFIATSATIADAKAEQALQSYLSDLAGVPKEQITVISGQRHFESFPLGTGQQSLAELQELPSDSRYAALKNHQLASLIRQELTQSPQPLSLNQLIERCRALLSGSLTQQQAQILVWLDLMSQSYSPQGEVFLKLRMHLFQSMLHGLWACVDKHCPCKSPELSSEDFGQIYLHRRHRCDCGAPVYEMVSCHDCGSFHLLAQEQDGKLKQCTPIVADEFSLNSEKDDDDEAELNPQTDKRTHKSDYMLLAPGSAKDHINTYNQQKLNKDSAEIGNPQGNNCLIYIRLADDAHCAVCGHKGSQRTFYRHHYLGTPFYVTQTVPTVLEFCASASADDHPSQLPAHGKRLITFTDSRQGTARIAIKMQQQAEYSKTRGLVFELLLDHAQQQTESPQNKQEREKIERQITELKNSSEIPEHLSKPILDTLYAAREKLRPPPVRIAWKDMIQSLAQKDELVRHLLPYNQEINTFFSSSDGKKNLAELLLLREFARRPKYANSLETLGMVSLIYPNLAKINNPPIGWTEREVVTQADQGKKRLDLEDWRNFLKMLLDFFVRANSCIDISIDQKRWIGSKIFAKRLLPPDSQRKSDSYLRHWPKFNSKTQQARAIKILQAVCGFSIDAASTQDNINAWLKTAWEQLNQVGILRRDNDTFYLPMENTAFALPENVWLCPITHRFIDSSLRGVSPYLPRHWDTLDAQQYFCRRVALPDYLQLRTDASATPRYLQMRRQMAENPTIHSLRTQGLWSNLHAQTVEGGFYYRVAEHSAQITADKLQDYETRFKKCKINVLSCSTTMEMGVDIGGMAAVVMNNVPPHPANYLQRAGRAGRRNESTAVAYTLCKADPHNHHVFRHPRWAFTHAIAAPQVSLNSAKIVARHVHSLLLADFLQHYNTASEDNTKINAFWFFNQEADVWQQFAQHIKALQSQPLHDTLKALVRDTALAERPLEEIQEQAIQQLEQLAKAWQTTQRAIEQQIKNSVQIPQYQRAVKLEKQRHESENLLTHLASHGFLPGYGFPTNLASFSIRNINEQDKKNDKQREDNLFVRKTSPSRSLDIALREYAPGEEIAIDGNVYRSAGIDLRSKTGNNEKVAIQQLDTAWRCGNCGASGLSNYKYHHEAIICPRCETKINPKYKKTVLAPQGFLVDFFTSPSNDVTVQKFIKAQAPLVQVYGQQAPLAGNCGEICYGNGEIFHHSSGEFEHGFAVCLCCGRAKSMTSKNELPQEFKDTYHANLGGGSTRPDKEKNCASSHVQSNIHLGYRLHTDVLELALKNPQKRQWLKKEQKSIARTLALALRNEIAAYLGIACAEMGYTVKEDRALASEERRIVMQIYDHASGGAGFVLAAVAPIHELLQRSFKRLECPDECDSVCEHCLGSQADAQNNDEINRHLALNWLKESQFSAALAPD</sequence>
<dbReference type="Pfam" id="PF09369">
    <property type="entry name" value="MZB"/>
    <property type="match status" value="1"/>
</dbReference>
<evidence type="ECO:0000259" key="3">
    <source>
        <dbReference type="PROSITE" id="PS51192"/>
    </source>
</evidence>
<dbReference type="PANTHER" id="PTHR47957:SF3">
    <property type="entry name" value="ATP-DEPENDENT HELICASE HRQ1"/>
    <property type="match status" value="1"/>
</dbReference>